<dbReference type="RefSeq" id="WP_156442027.1">
    <property type="nucleotide sequence ID" value="NZ_JAUSVM010000001.1"/>
</dbReference>
<dbReference type="EMBL" id="JAUSVM010000001">
    <property type="protein sequence ID" value="MDQ0426257.1"/>
    <property type="molecule type" value="Genomic_DNA"/>
</dbReference>
<evidence type="ECO:0000313" key="3">
    <source>
        <dbReference type="Proteomes" id="UP001240250"/>
    </source>
</evidence>
<keyword evidence="3" id="KW-1185">Reference proteome</keyword>
<keyword evidence="1" id="KW-0732">Signal</keyword>
<dbReference type="Proteomes" id="UP001240250">
    <property type="component" value="Unassembled WGS sequence"/>
</dbReference>
<reference evidence="2 3" key="1">
    <citation type="submission" date="2023-07" db="EMBL/GenBank/DDBJ databases">
        <title>Sequencing the genomes of 1000 actinobacteria strains.</title>
        <authorList>
            <person name="Klenk H.-P."/>
        </authorList>
    </citation>
    <scope>NUCLEOTIDE SEQUENCE [LARGE SCALE GENOMIC DNA]</scope>
    <source>
        <strain evidence="2 3">DSM 14785</strain>
    </source>
</reference>
<protein>
    <recommendedName>
        <fullName evidence="4">DUF3558 domain-containing protein</fullName>
    </recommendedName>
</protein>
<organism evidence="2 3">
    <name type="scientific">Cellulomonas iranensis</name>
    <dbReference type="NCBI Taxonomy" id="76862"/>
    <lineage>
        <taxon>Bacteria</taxon>
        <taxon>Bacillati</taxon>
        <taxon>Actinomycetota</taxon>
        <taxon>Actinomycetes</taxon>
        <taxon>Micrococcales</taxon>
        <taxon>Cellulomonadaceae</taxon>
        <taxon>Cellulomonas</taxon>
    </lineage>
</organism>
<accession>A0ABU0GLL9</accession>
<sequence>MRAARRAVTAVAVLLAAAACATDAPSAEDAAVPPAEVRTDAGCLDPGVLDALGLELDASLRTTAPQATTRGLPPAGFVADSVLVCDRGDPLRDSAGTWWSVTATRLEGDLDDLLGEVDGTRTPRECPDDAVVPQVWLVDAMGAAVLLPADVACDGADGIPAALGTLEVVERTEHPVALAQPVTAQASAP</sequence>
<proteinExistence type="predicted"/>
<dbReference type="PROSITE" id="PS51257">
    <property type="entry name" value="PROKAR_LIPOPROTEIN"/>
    <property type="match status" value="1"/>
</dbReference>
<feature type="signal peptide" evidence="1">
    <location>
        <begin position="1"/>
        <end position="21"/>
    </location>
</feature>
<name>A0ABU0GLL9_9CELL</name>
<feature type="chain" id="PRO_5046470717" description="DUF3558 domain-containing protein" evidence="1">
    <location>
        <begin position="22"/>
        <end position="189"/>
    </location>
</feature>
<evidence type="ECO:0000256" key="1">
    <source>
        <dbReference type="SAM" id="SignalP"/>
    </source>
</evidence>
<comment type="caution">
    <text evidence="2">The sequence shown here is derived from an EMBL/GenBank/DDBJ whole genome shotgun (WGS) entry which is preliminary data.</text>
</comment>
<evidence type="ECO:0008006" key="4">
    <source>
        <dbReference type="Google" id="ProtNLM"/>
    </source>
</evidence>
<evidence type="ECO:0000313" key="2">
    <source>
        <dbReference type="EMBL" id="MDQ0426257.1"/>
    </source>
</evidence>
<gene>
    <name evidence="2" type="ORF">JO380_002638</name>
</gene>